<evidence type="ECO:0000313" key="1">
    <source>
        <dbReference type="EMBL" id="SUB57729.1"/>
    </source>
</evidence>
<dbReference type="EMBL" id="UGSZ01000001">
    <property type="protein sequence ID" value="SUB57729.1"/>
    <property type="molecule type" value="Genomic_DNA"/>
</dbReference>
<dbReference type="AlphaFoldDB" id="A0A379C6J4"/>
<gene>
    <name evidence="1" type="ORF">NCTC13149_01586</name>
</gene>
<name>A0A379C6J4_9FIRM</name>
<dbReference type="Proteomes" id="UP000255517">
    <property type="component" value="Unassembled WGS sequence"/>
</dbReference>
<reference evidence="1 2" key="1">
    <citation type="submission" date="2018-06" db="EMBL/GenBank/DDBJ databases">
        <authorList>
            <consortium name="Pathogen Informatics"/>
            <person name="Doyle S."/>
        </authorList>
    </citation>
    <scope>NUCLEOTIDE SEQUENCE [LARGE SCALE GENOMIC DNA]</scope>
    <source>
        <strain evidence="1 2">NCTC13149</strain>
    </source>
</reference>
<dbReference type="STRING" id="1122949.GCA_000378725_01668"/>
<organism evidence="1 2">
    <name type="scientific">Peptoniphilus lacrimalis</name>
    <dbReference type="NCBI Taxonomy" id="33031"/>
    <lineage>
        <taxon>Bacteria</taxon>
        <taxon>Bacillati</taxon>
        <taxon>Bacillota</taxon>
        <taxon>Tissierellia</taxon>
        <taxon>Tissierellales</taxon>
        <taxon>Peptoniphilaceae</taxon>
        <taxon>Peptoniphilus</taxon>
    </lineage>
</organism>
<evidence type="ECO:0000313" key="2">
    <source>
        <dbReference type="Proteomes" id="UP000255517"/>
    </source>
</evidence>
<sequence length="119" mass="14014">MRKFRKDPTEWENKKMTSQSVGGDFTLETLKGQDLIGLYRDYDVFFAHWIAINRLGKLEDALTLRKQEEWHEDMGACLWFRDGKIVEPPFYVGGLLDTNFPNDSAKYFVQIPMIFEVEE</sequence>
<dbReference type="RefSeq" id="WP_019035281.1">
    <property type="nucleotide sequence ID" value="NZ_UGSZ01000001.1"/>
</dbReference>
<protein>
    <submittedName>
        <fullName evidence="1">Uncharacterized protein</fullName>
    </submittedName>
</protein>
<accession>A0A379C6J4</accession>
<proteinExistence type="predicted"/>
<dbReference type="OrthoDB" id="2666081at2"/>